<dbReference type="Proteomes" id="UP000040453">
    <property type="component" value="Unassembled WGS sequence"/>
</dbReference>
<dbReference type="EMBL" id="CDGG01000001">
    <property type="protein sequence ID" value="CEI83774.1"/>
    <property type="molecule type" value="Genomic_DNA"/>
</dbReference>
<feature type="transmembrane region" description="Helical" evidence="2">
    <location>
        <begin position="71"/>
        <end position="91"/>
    </location>
</feature>
<feature type="region of interest" description="Disordered" evidence="1">
    <location>
        <begin position="1"/>
        <end position="38"/>
    </location>
</feature>
<evidence type="ECO:0000256" key="1">
    <source>
        <dbReference type="SAM" id="MobiDB-lite"/>
    </source>
</evidence>
<protein>
    <submittedName>
        <fullName evidence="3">Uncharacterized protein</fullName>
    </submittedName>
</protein>
<proteinExistence type="predicted"/>
<dbReference type="STRING" id="545501.BN997_03695"/>
<keyword evidence="4" id="KW-1185">Reference proteome</keyword>
<dbReference type="OrthoDB" id="2971460at2"/>
<dbReference type="RefSeq" id="WP_042534193.1">
    <property type="nucleotide sequence ID" value="NZ_CAXOIH010000007.1"/>
</dbReference>
<dbReference type="AlphaFoldDB" id="A0A0A1MW32"/>
<evidence type="ECO:0000256" key="2">
    <source>
        <dbReference type="SAM" id="Phobius"/>
    </source>
</evidence>
<accession>A0A0A1MW32</accession>
<gene>
    <name evidence="3" type="ORF">BN997_03695</name>
</gene>
<evidence type="ECO:0000313" key="3">
    <source>
        <dbReference type="EMBL" id="CEI83774.1"/>
    </source>
</evidence>
<keyword evidence="2" id="KW-0472">Membrane</keyword>
<reference evidence="3 4" key="1">
    <citation type="submission" date="2014-11" db="EMBL/GenBank/DDBJ databases">
        <authorList>
            <person name="Urmite Genomes Urmite Genomes"/>
        </authorList>
    </citation>
    <scope>NUCLEOTIDE SEQUENCE [LARGE SCALE GENOMIC DNA]</scope>
    <source>
        <strain evidence="3 4">Oc5</strain>
    </source>
</reference>
<keyword evidence="2" id="KW-0812">Transmembrane</keyword>
<keyword evidence="2" id="KW-1133">Transmembrane helix</keyword>
<sequence length="92" mass="10652">MSSKQNDQAEALRQAIQDITEHKPEETRQAGSDEEEQLEQASVEIDILNLPPRNEVHKGNHKMRWKLNLPLLRFIFMVVVLLALAGVFLWFT</sequence>
<evidence type="ECO:0000313" key="4">
    <source>
        <dbReference type="Proteomes" id="UP000040453"/>
    </source>
</evidence>
<name>A0A0A1MW32_9BACI</name>
<organism evidence="3 4">
    <name type="scientific">Oceanobacillus oncorhynchi</name>
    <dbReference type="NCBI Taxonomy" id="545501"/>
    <lineage>
        <taxon>Bacteria</taxon>
        <taxon>Bacillati</taxon>
        <taxon>Bacillota</taxon>
        <taxon>Bacilli</taxon>
        <taxon>Bacillales</taxon>
        <taxon>Bacillaceae</taxon>
        <taxon>Oceanobacillus</taxon>
    </lineage>
</organism>
<feature type="compositionally biased region" description="Basic and acidic residues" evidence="1">
    <location>
        <begin position="19"/>
        <end position="28"/>
    </location>
</feature>